<evidence type="ECO:0000256" key="1">
    <source>
        <dbReference type="ARBA" id="ARBA00022722"/>
    </source>
</evidence>
<sequence length="939" mass="102138">TLQQNFPRQRPLVGPDKSPPLDEVPIPEAARVPHAPVTGDGDHIRAWRHRNCRHDCARDVHGRGRADEETLVPEEVVRRDHGLLVRDGEGVVDDTARAAPPLQRRRLAALVGPPHELSKGCLVPVDRTAPQCEVGRDPIQPYPLREGVVPVPPEPPLRLLARVRDPELDAVVERRSRGVHQHYSRLGPARTSRRRRPLPPPLRFPVPALLETGPDAHDCPPGAARHDEGVHSPVQLITYLGSGGGVVRHDVREVLELVHEGRPYQPRGLPPAVALHLGATAGLHPQVTIVVPPLHLQDLPDPPGHVDVMAGVADTAVPNHQDAAAEPPQQVRLLARLVVRHHDDGAVAAGASEARERNARGSRGALDDDPVRPCVPQGREDGGVHFGGDAVRRHCVARRLGRGQRPPPLGVEDHAARSSVLPGPAGVAAFHLEVNRNAVRQERGDCGEADQRRVPDDGLIPLVGASVAAGADMLVMGELLRAGSRLRSGLPHHLSLSGQGRPFRLLKAAKTSRDAAREAVKAVAAAIEGAMPSFEKMTMIAAIPRVVAIMALASQVLVAPLSPESDGAVERDRPRPSLTATVFPRQFDTADDIPADLFRERSSIRGRVVRVIDGDTIRVRHTPLYPLSSGADGCRDRKLTECTISVRLYGVDAPETAKFGNPGQPYSQEAKDFVTRSVKDRVVSVKLLGRDRYSRVIGRVTFRNRLLPAHAERGPDAKPRESRVCVAVHGRGGAVRWEEGHAREADRASPEQTEGDMERWHSFFSSPNGDYHLALIGPDLDPTTGLAPSTPLLHPLASSNANDHPVVPQHRNAHQQWVNQLSCNCLKIEMGGKTQRRYSPESVVCALPQAMRQWATLPMIQAPPAERASTDQVQHHTNAMVFIFRGANRTAIPSPRVLEVLFELESQRGRPGGVMQAADAGGGEARVEKSKETSWKRKL</sequence>
<dbReference type="SUPFAM" id="SSF50199">
    <property type="entry name" value="Staphylococcal nuclease"/>
    <property type="match status" value="1"/>
</dbReference>
<dbReference type="GO" id="GO:0016787">
    <property type="term" value="F:hydrolase activity"/>
    <property type="evidence" value="ECO:0007669"/>
    <property type="project" value="UniProtKB-KW"/>
</dbReference>
<dbReference type="Gene3D" id="2.40.50.90">
    <property type="match status" value="1"/>
</dbReference>
<dbReference type="AlphaFoldDB" id="K0RZ41"/>
<dbReference type="eggNOG" id="ENOG502TC9U">
    <property type="taxonomic scope" value="Eukaryota"/>
</dbReference>
<keyword evidence="2" id="KW-0255">Endonuclease</keyword>
<dbReference type="PANTHER" id="PTHR12302">
    <property type="entry name" value="EBNA2 BINDING PROTEIN P100"/>
    <property type="match status" value="1"/>
</dbReference>
<dbReference type="Pfam" id="PF00565">
    <property type="entry name" value="SNase"/>
    <property type="match status" value="1"/>
</dbReference>
<dbReference type="GO" id="GO:0004519">
    <property type="term" value="F:endonuclease activity"/>
    <property type="evidence" value="ECO:0007669"/>
    <property type="project" value="UniProtKB-KW"/>
</dbReference>
<organism evidence="6 7">
    <name type="scientific">Thalassiosira oceanica</name>
    <name type="common">Marine diatom</name>
    <dbReference type="NCBI Taxonomy" id="159749"/>
    <lineage>
        <taxon>Eukaryota</taxon>
        <taxon>Sar</taxon>
        <taxon>Stramenopiles</taxon>
        <taxon>Ochrophyta</taxon>
        <taxon>Bacillariophyta</taxon>
        <taxon>Coscinodiscophyceae</taxon>
        <taxon>Thalassiosirophycidae</taxon>
        <taxon>Thalassiosirales</taxon>
        <taxon>Thalassiosiraceae</taxon>
        <taxon>Thalassiosira</taxon>
    </lineage>
</organism>
<evidence type="ECO:0000256" key="2">
    <source>
        <dbReference type="ARBA" id="ARBA00022759"/>
    </source>
</evidence>
<dbReference type="SMART" id="SM00318">
    <property type="entry name" value="SNc"/>
    <property type="match status" value="1"/>
</dbReference>
<keyword evidence="7" id="KW-1185">Reference proteome</keyword>
<evidence type="ECO:0000256" key="4">
    <source>
        <dbReference type="SAM" id="MobiDB-lite"/>
    </source>
</evidence>
<dbReference type="InterPro" id="IPR035437">
    <property type="entry name" value="SNase_OB-fold_sf"/>
</dbReference>
<feature type="region of interest" description="Disordered" evidence="4">
    <location>
        <begin position="179"/>
        <end position="200"/>
    </location>
</feature>
<dbReference type="InterPro" id="IPR016071">
    <property type="entry name" value="Staphylococal_nuclease_OB-fold"/>
</dbReference>
<evidence type="ECO:0000313" key="7">
    <source>
        <dbReference type="Proteomes" id="UP000266841"/>
    </source>
</evidence>
<dbReference type="EMBL" id="AGNL01040742">
    <property type="protein sequence ID" value="EJK51932.1"/>
    <property type="molecule type" value="Genomic_DNA"/>
</dbReference>
<protein>
    <recommendedName>
        <fullName evidence="5">TNase-like domain-containing protein</fullName>
    </recommendedName>
</protein>
<proteinExistence type="predicted"/>
<name>K0RZ41_THAOC</name>
<gene>
    <name evidence="6" type="ORF">THAOC_28850</name>
</gene>
<evidence type="ECO:0000256" key="3">
    <source>
        <dbReference type="ARBA" id="ARBA00022801"/>
    </source>
</evidence>
<feature type="region of interest" description="Disordered" evidence="4">
    <location>
        <begin position="346"/>
        <end position="373"/>
    </location>
</feature>
<dbReference type="PROSITE" id="PS50830">
    <property type="entry name" value="TNASE_3"/>
    <property type="match status" value="1"/>
</dbReference>
<dbReference type="GO" id="GO:0005737">
    <property type="term" value="C:cytoplasm"/>
    <property type="evidence" value="ECO:0007669"/>
    <property type="project" value="TreeGrafter"/>
</dbReference>
<keyword evidence="3" id="KW-0378">Hydrolase</keyword>
<comment type="caution">
    <text evidence="6">The sequence shown here is derived from an EMBL/GenBank/DDBJ whole genome shotgun (WGS) entry which is preliminary data.</text>
</comment>
<feature type="domain" description="TNase-like" evidence="5">
    <location>
        <begin position="602"/>
        <end position="762"/>
    </location>
</feature>
<feature type="compositionally biased region" description="Basic and acidic residues" evidence="4">
    <location>
        <begin position="925"/>
        <end position="939"/>
    </location>
</feature>
<dbReference type="OrthoDB" id="430293at2759"/>
<feature type="non-terminal residue" evidence="6">
    <location>
        <position position="1"/>
    </location>
</feature>
<evidence type="ECO:0000259" key="5">
    <source>
        <dbReference type="PROSITE" id="PS50830"/>
    </source>
</evidence>
<feature type="compositionally biased region" description="Basic and acidic residues" evidence="4">
    <location>
        <begin position="353"/>
        <end position="371"/>
    </location>
</feature>
<accession>K0RZ41</accession>
<dbReference type="Proteomes" id="UP000266841">
    <property type="component" value="Unassembled WGS sequence"/>
</dbReference>
<evidence type="ECO:0000313" key="6">
    <source>
        <dbReference type="EMBL" id="EJK51932.1"/>
    </source>
</evidence>
<dbReference type="PANTHER" id="PTHR12302:SF3">
    <property type="entry name" value="SERINE_THREONINE-PROTEIN KINASE 31"/>
    <property type="match status" value="1"/>
</dbReference>
<keyword evidence="1" id="KW-0540">Nuclease</keyword>
<feature type="region of interest" description="Disordered" evidence="4">
    <location>
        <begin position="911"/>
        <end position="939"/>
    </location>
</feature>
<feature type="region of interest" description="Disordered" evidence="4">
    <location>
        <begin position="1"/>
        <end position="39"/>
    </location>
</feature>
<reference evidence="6 7" key="1">
    <citation type="journal article" date="2012" name="Genome Biol.">
        <title>Genome and low-iron response of an oceanic diatom adapted to chronic iron limitation.</title>
        <authorList>
            <person name="Lommer M."/>
            <person name="Specht M."/>
            <person name="Roy A.S."/>
            <person name="Kraemer L."/>
            <person name="Andreson R."/>
            <person name="Gutowska M.A."/>
            <person name="Wolf J."/>
            <person name="Bergner S.V."/>
            <person name="Schilhabel M.B."/>
            <person name="Klostermeier U.C."/>
            <person name="Beiko R.G."/>
            <person name="Rosenstiel P."/>
            <person name="Hippler M."/>
            <person name="Laroche J."/>
        </authorList>
    </citation>
    <scope>NUCLEOTIDE SEQUENCE [LARGE SCALE GENOMIC DNA]</scope>
    <source>
        <strain evidence="6 7">CCMP1005</strain>
    </source>
</reference>